<dbReference type="PRINTS" id="PR00625">
    <property type="entry name" value="JDOMAIN"/>
</dbReference>
<dbReference type="Gene3D" id="1.10.287.110">
    <property type="entry name" value="DnaJ domain"/>
    <property type="match status" value="1"/>
</dbReference>
<dbReference type="Pfam" id="PF00226">
    <property type="entry name" value="DnaJ"/>
    <property type="match status" value="1"/>
</dbReference>
<organism evidence="3 4">
    <name type="scientific">Stegodyphus mimosarum</name>
    <name type="common">African social velvet spider</name>
    <dbReference type="NCBI Taxonomy" id="407821"/>
    <lineage>
        <taxon>Eukaryota</taxon>
        <taxon>Metazoa</taxon>
        <taxon>Ecdysozoa</taxon>
        <taxon>Arthropoda</taxon>
        <taxon>Chelicerata</taxon>
        <taxon>Arachnida</taxon>
        <taxon>Araneae</taxon>
        <taxon>Araneomorphae</taxon>
        <taxon>Entelegynae</taxon>
        <taxon>Eresoidea</taxon>
        <taxon>Eresidae</taxon>
        <taxon>Stegodyphus</taxon>
    </lineage>
</organism>
<evidence type="ECO:0000313" key="4">
    <source>
        <dbReference type="Proteomes" id="UP000054359"/>
    </source>
</evidence>
<dbReference type="GO" id="GO:0007005">
    <property type="term" value="P:mitochondrion organization"/>
    <property type="evidence" value="ECO:0007669"/>
    <property type="project" value="TreeGrafter"/>
</dbReference>
<dbReference type="SUPFAM" id="SSF46565">
    <property type="entry name" value="Chaperone J-domain"/>
    <property type="match status" value="1"/>
</dbReference>
<dbReference type="InterPro" id="IPR036869">
    <property type="entry name" value="J_dom_sf"/>
</dbReference>
<accession>A0A087U298</accession>
<dbReference type="EMBL" id="KK117813">
    <property type="protein sequence ID" value="KFM71487.1"/>
    <property type="molecule type" value="Genomic_DNA"/>
</dbReference>
<name>A0A087U298_STEMI</name>
<keyword evidence="1" id="KW-0143">Chaperone</keyword>
<dbReference type="AlphaFoldDB" id="A0A087U298"/>
<dbReference type="InterPro" id="IPR018253">
    <property type="entry name" value="DnaJ_domain_CS"/>
</dbReference>
<feature type="non-terminal residue" evidence="3">
    <location>
        <position position="148"/>
    </location>
</feature>
<feature type="domain" description="J" evidence="2">
    <location>
        <begin position="79"/>
        <end position="144"/>
    </location>
</feature>
<dbReference type="OrthoDB" id="10256793at2759"/>
<dbReference type="STRING" id="407821.A0A087U298"/>
<dbReference type="GO" id="GO:0043066">
    <property type="term" value="P:negative regulation of apoptotic process"/>
    <property type="evidence" value="ECO:0007669"/>
    <property type="project" value="TreeGrafter"/>
</dbReference>
<dbReference type="CDD" id="cd06257">
    <property type="entry name" value="DnaJ"/>
    <property type="match status" value="1"/>
</dbReference>
<dbReference type="Proteomes" id="UP000054359">
    <property type="component" value="Unassembled WGS sequence"/>
</dbReference>
<keyword evidence="4" id="KW-1185">Reference proteome</keyword>
<gene>
    <name evidence="3" type="ORF">X975_02028</name>
</gene>
<dbReference type="PANTHER" id="PTHR44145:SF3">
    <property type="entry name" value="DNAJ HOMOLOG SUBFAMILY A MEMBER 3, MITOCHONDRIAL"/>
    <property type="match status" value="1"/>
</dbReference>
<reference evidence="3 4" key="1">
    <citation type="submission" date="2013-11" db="EMBL/GenBank/DDBJ databases">
        <title>Genome sequencing of Stegodyphus mimosarum.</title>
        <authorList>
            <person name="Bechsgaard J."/>
        </authorList>
    </citation>
    <scope>NUCLEOTIDE SEQUENCE [LARGE SCALE GENOMIC DNA]</scope>
</reference>
<sequence>MWLNMNQSLSYTCSRLQNKLFLNALLRCFNKSHPRTYSRLLSLTSRERHLLEGTSTDYFPSCWHTRIFHQSHSNCARADLYKLLGVSRNASQNEIKKAYYQLAKKYHPDTNKNDPEAAKKFQEVSAAYEILGDEAKRREYDQWGKKQE</sequence>
<evidence type="ECO:0000313" key="3">
    <source>
        <dbReference type="EMBL" id="KFM71487.1"/>
    </source>
</evidence>
<protein>
    <submittedName>
        <fullName evidence="3">DnaJ-like protein subfamily A member 3, mitochondrial</fullName>
    </submittedName>
</protein>
<dbReference type="SMART" id="SM00271">
    <property type="entry name" value="DnaJ"/>
    <property type="match status" value="1"/>
</dbReference>
<dbReference type="PROSITE" id="PS00636">
    <property type="entry name" value="DNAJ_1"/>
    <property type="match status" value="1"/>
</dbReference>
<evidence type="ECO:0000256" key="1">
    <source>
        <dbReference type="ARBA" id="ARBA00023186"/>
    </source>
</evidence>
<proteinExistence type="predicted"/>
<dbReference type="GO" id="GO:0005739">
    <property type="term" value="C:mitochondrion"/>
    <property type="evidence" value="ECO:0007669"/>
    <property type="project" value="TreeGrafter"/>
</dbReference>
<dbReference type="PROSITE" id="PS50076">
    <property type="entry name" value="DNAJ_2"/>
    <property type="match status" value="1"/>
</dbReference>
<dbReference type="PANTHER" id="PTHR44145">
    <property type="entry name" value="DNAJ HOMOLOG SUBFAMILY A MEMBER 3, MITOCHONDRIAL"/>
    <property type="match status" value="1"/>
</dbReference>
<evidence type="ECO:0000259" key="2">
    <source>
        <dbReference type="PROSITE" id="PS50076"/>
    </source>
</evidence>
<dbReference type="InterPro" id="IPR001623">
    <property type="entry name" value="DnaJ_domain"/>
</dbReference>
<dbReference type="InterPro" id="IPR051938">
    <property type="entry name" value="Apopto_cytoskel_mod"/>
</dbReference>